<keyword evidence="2" id="KW-0004">4Fe-4S</keyword>
<dbReference type="GO" id="GO:0016491">
    <property type="term" value="F:oxidoreductase activity"/>
    <property type="evidence" value="ECO:0007669"/>
    <property type="project" value="InterPro"/>
</dbReference>
<dbReference type="SFLD" id="SFLDS00029">
    <property type="entry name" value="Radical_SAM"/>
    <property type="match status" value="1"/>
</dbReference>
<dbReference type="InterPro" id="IPR013785">
    <property type="entry name" value="Aldolase_TIM"/>
</dbReference>
<sequence>MLMTLIKGEKIKHLEIILKVSERCNISCTYCYVFNMGNTLAADSHPTISLNNVIALRGFFERSTAENEIEVIQVDFHGGKPLMMKKDRFDQMCHILLQGDYGNSRIELALQTHGILVDEEWITLFEKYKVQASIPVDGLRHRNNRHRPDRTGESTYKGTINGLRLLQNA</sequence>
<evidence type="ECO:0000256" key="6">
    <source>
        <dbReference type="ARBA" id="ARBA00023014"/>
    </source>
</evidence>
<dbReference type="Pfam" id="PF04055">
    <property type="entry name" value="Radical_SAM"/>
    <property type="match status" value="1"/>
</dbReference>
<organism evidence="8 9">
    <name type="scientific">Erwinia amylovora (strain CFBP1430)</name>
    <dbReference type="NCBI Taxonomy" id="665029"/>
    <lineage>
        <taxon>Bacteria</taxon>
        <taxon>Pseudomonadati</taxon>
        <taxon>Pseudomonadota</taxon>
        <taxon>Gammaproteobacteria</taxon>
        <taxon>Enterobacterales</taxon>
        <taxon>Erwiniaceae</taxon>
        <taxon>Erwinia</taxon>
    </lineage>
</organism>
<evidence type="ECO:0000313" key="8">
    <source>
        <dbReference type="EMBL" id="CBA20215.1"/>
    </source>
</evidence>
<evidence type="ECO:0000256" key="5">
    <source>
        <dbReference type="ARBA" id="ARBA00023004"/>
    </source>
</evidence>
<dbReference type="SUPFAM" id="SSF102114">
    <property type="entry name" value="Radical SAM enzymes"/>
    <property type="match status" value="1"/>
</dbReference>
<evidence type="ECO:0000256" key="1">
    <source>
        <dbReference type="ARBA" id="ARBA00001966"/>
    </source>
</evidence>
<dbReference type="InterPro" id="IPR007197">
    <property type="entry name" value="rSAM"/>
</dbReference>
<keyword evidence="3" id="KW-0949">S-adenosyl-L-methionine</keyword>
<reference evidence="8 9" key="1">
    <citation type="journal article" date="2010" name="Mol. Plant Microbe Interact.">
        <title>Complete genome sequence of the fire blight pathogen Erwinia amylovora CFBP 1430 and comparison to other Erwinia spp.</title>
        <authorList>
            <person name="Smits T.H."/>
            <person name="Rezzonico F."/>
            <person name="Kamber T."/>
            <person name="Blom J."/>
            <person name="Goesmann A."/>
            <person name="Frey J.E."/>
            <person name="Duffy B."/>
        </authorList>
    </citation>
    <scope>NUCLEOTIDE SEQUENCE [LARGE SCALE GENOMIC DNA]</scope>
    <source>
        <strain evidence="9">CFBP1430</strain>
    </source>
</reference>
<name>D4HZM2_ERWAC</name>
<keyword evidence="4" id="KW-0479">Metal-binding</keyword>
<dbReference type="eggNOG" id="COG0641">
    <property type="taxonomic scope" value="Bacteria"/>
</dbReference>
<evidence type="ECO:0000259" key="7">
    <source>
        <dbReference type="Pfam" id="PF04055"/>
    </source>
</evidence>
<protein>
    <submittedName>
        <fullName evidence="8">Chondroitin sulfate/heparin utilization regulation protein</fullName>
    </submittedName>
</protein>
<dbReference type="STRING" id="665029.EAMY_1265"/>
<feature type="domain" description="Radical SAM core" evidence="7">
    <location>
        <begin position="19"/>
        <end position="168"/>
    </location>
</feature>
<dbReference type="HOGENOM" id="CLU_1592010_0_0_6"/>
<dbReference type="PANTHER" id="PTHR43273">
    <property type="entry name" value="ANAEROBIC SULFATASE-MATURATING ENZYME HOMOLOG ASLB-RELATED"/>
    <property type="match status" value="1"/>
</dbReference>
<dbReference type="SFLD" id="SFLDG01067">
    <property type="entry name" value="SPASM/twitch_domain_containing"/>
    <property type="match status" value="1"/>
</dbReference>
<evidence type="ECO:0000313" key="9">
    <source>
        <dbReference type="Proteomes" id="UP000001841"/>
    </source>
</evidence>
<accession>D4HZM2</accession>
<dbReference type="AlphaFoldDB" id="D4HZM2"/>
<dbReference type="EMBL" id="FN434113">
    <property type="protein sequence ID" value="CBA20215.1"/>
    <property type="molecule type" value="Genomic_DNA"/>
</dbReference>
<comment type="cofactor">
    <cofactor evidence="1">
        <name>[4Fe-4S] cluster</name>
        <dbReference type="ChEBI" id="CHEBI:49883"/>
    </cofactor>
</comment>
<proteinExistence type="predicted"/>
<evidence type="ECO:0000256" key="3">
    <source>
        <dbReference type="ARBA" id="ARBA00022691"/>
    </source>
</evidence>
<dbReference type="PANTHER" id="PTHR43273:SF8">
    <property type="entry name" value="RADICAL SAM DOMAIN PROTEIN"/>
    <property type="match status" value="1"/>
</dbReference>
<evidence type="ECO:0000256" key="2">
    <source>
        <dbReference type="ARBA" id="ARBA00022485"/>
    </source>
</evidence>
<dbReference type="PROSITE" id="PS01305">
    <property type="entry name" value="MOAA_NIFB_PQQE"/>
    <property type="match status" value="1"/>
</dbReference>
<dbReference type="Gene3D" id="3.20.20.70">
    <property type="entry name" value="Aldolase class I"/>
    <property type="match status" value="1"/>
</dbReference>
<keyword evidence="6" id="KW-0411">Iron-sulfur</keyword>
<gene>
    <name evidence="8" type="primary">syrB</name>
    <name evidence="8" type="ordered locus">EAMY_1265</name>
</gene>
<dbReference type="InterPro" id="IPR000385">
    <property type="entry name" value="MoaA_NifB_PqqE_Fe-S-bd_CS"/>
</dbReference>
<keyword evidence="5" id="KW-0408">Iron</keyword>
<dbReference type="GO" id="GO:0046872">
    <property type="term" value="F:metal ion binding"/>
    <property type="evidence" value="ECO:0007669"/>
    <property type="project" value="UniProtKB-KW"/>
</dbReference>
<dbReference type="KEGG" id="eam:EAMY_1265"/>
<dbReference type="InterPro" id="IPR023867">
    <property type="entry name" value="Sulphatase_maturase_rSAM"/>
</dbReference>
<evidence type="ECO:0000256" key="4">
    <source>
        <dbReference type="ARBA" id="ARBA00022723"/>
    </source>
</evidence>
<dbReference type="InterPro" id="IPR058240">
    <property type="entry name" value="rSAM_sf"/>
</dbReference>
<dbReference type="GO" id="GO:0051539">
    <property type="term" value="F:4 iron, 4 sulfur cluster binding"/>
    <property type="evidence" value="ECO:0007669"/>
    <property type="project" value="UniProtKB-KW"/>
</dbReference>
<dbReference type="Proteomes" id="UP000001841">
    <property type="component" value="Chromosome"/>
</dbReference>